<sequence>MKLDVKNYDVIIAGAGPAGTTAATLLAQYGHSVLLLERDLLPRFHIGESMLPMIEPVMNRLGIDWSQGNLRKGGAEFIDEATGRSTFFSFEGIYRTFQIERSVFDKKLLDNAIKHGVVAHQQEQVISVQCMALEVQVGTDKAQYRGRYFIDATGRNALMGKKLSSINKINHLGKFALYKHYKLASSPDAEKLFAQGNVQIFLSEIGWIWGIPLMDGRLSVGLVVQKTAPVGLKQEALFEHYINASPRMNSLLAGAEVLSELRMEADFSYLNKQRFGQRFACCGDAAGFLDPVFSSGFLFAVKTAELVADQLHEALLASNEADPEIQISGDESYQVGFKTMYLMIERFYCSGIMQNLFFEQDRHVRIRKDIAAILAGDLWREDNVFQQGLLRGRSKIIAS</sequence>
<dbReference type="AlphaFoldDB" id="A0A1V8M408"/>
<dbReference type="OrthoDB" id="9785276at2"/>
<evidence type="ECO:0000256" key="2">
    <source>
        <dbReference type="ARBA" id="ARBA00023033"/>
    </source>
</evidence>
<dbReference type="Proteomes" id="UP000191980">
    <property type="component" value="Unassembled WGS sequence"/>
</dbReference>
<keyword evidence="2" id="KW-0503">Monooxygenase</keyword>
<keyword evidence="1" id="KW-0560">Oxidoreductase</keyword>
<dbReference type="EMBL" id="LPUF01000002">
    <property type="protein sequence ID" value="OQK16248.1"/>
    <property type="molecule type" value="Genomic_DNA"/>
</dbReference>
<dbReference type="InterPro" id="IPR006905">
    <property type="entry name" value="Flavin_halogenase"/>
</dbReference>
<dbReference type="STRING" id="1420851.AU255_14225"/>
<dbReference type="PANTHER" id="PTHR43747">
    <property type="entry name" value="FAD-BINDING PROTEIN"/>
    <property type="match status" value="1"/>
</dbReference>
<evidence type="ECO:0000313" key="3">
    <source>
        <dbReference type="EMBL" id="OQK16248.1"/>
    </source>
</evidence>
<dbReference type="Gene3D" id="3.50.50.60">
    <property type="entry name" value="FAD/NAD(P)-binding domain"/>
    <property type="match status" value="1"/>
</dbReference>
<keyword evidence="4" id="KW-1185">Reference proteome</keyword>
<reference evidence="3 4" key="1">
    <citation type="submission" date="2015-12" db="EMBL/GenBank/DDBJ databases">
        <authorList>
            <person name="Shamseldin A."/>
            <person name="Moawad H."/>
            <person name="Abd El-Rahim W.M."/>
            <person name="Sadowsky M.J."/>
        </authorList>
    </citation>
    <scope>NUCLEOTIDE SEQUENCE [LARGE SCALE GENOMIC DNA]</scope>
    <source>
        <strain evidence="3 4">WF1</strain>
    </source>
</reference>
<proteinExistence type="predicted"/>
<dbReference type="GO" id="GO:0004497">
    <property type="term" value="F:monooxygenase activity"/>
    <property type="evidence" value="ECO:0007669"/>
    <property type="project" value="UniProtKB-KW"/>
</dbReference>
<dbReference type="Pfam" id="PF04820">
    <property type="entry name" value="Trp_halogenase"/>
    <property type="match status" value="2"/>
</dbReference>
<accession>A0A1V8M408</accession>
<organism evidence="3 4">
    <name type="scientific">Methyloprofundus sedimenti</name>
    <dbReference type="NCBI Taxonomy" id="1420851"/>
    <lineage>
        <taxon>Bacteria</taxon>
        <taxon>Pseudomonadati</taxon>
        <taxon>Pseudomonadota</taxon>
        <taxon>Gammaproteobacteria</taxon>
        <taxon>Methylococcales</taxon>
        <taxon>Methylococcaceae</taxon>
        <taxon>Methyloprofundus</taxon>
    </lineage>
</organism>
<dbReference type="InterPro" id="IPR036188">
    <property type="entry name" value="FAD/NAD-bd_sf"/>
</dbReference>
<dbReference type="SUPFAM" id="SSF51905">
    <property type="entry name" value="FAD/NAD(P)-binding domain"/>
    <property type="match status" value="1"/>
</dbReference>
<dbReference type="PRINTS" id="PR00420">
    <property type="entry name" value="RNGMNOXGNASE"/>
</dbReference>
<comment type="caution">
    <text evidence="3">The sequence shown here is derived from an EMBL/GenBank/DDBJ whole genome shotgun (WGS) entry which is preliminary data.</text>
</comment>
<evidence type="ECO:0000313" key="4">
    <source>
        <dbReference type="Proteomes" id="UP000191980"/>
    </source>
</evidence>
<dbReference type="InterPro" id="IPR050816">
    <property type="entry name" value="Flavin-dep_Halogenase_NPB"/>
</dbReference>
<gene>
    <name evidence="3" type="ORF">AU255_14225</name>
</gene>
<name>A0A1V8M408_9GAMM</name>
<evidence type="ECO:0000256" key="1">
    <source>
        <dbReference type="ARBA" id="ARBA00023002"/>
    </source>
</evidence>
<dbReference type="PANTHER" id="PTHR43747:SF5">
    <property type="entry name" value="FAD-BINDING DOMAIN-CONTAINING PROTEIN"/>
    <property type="match status" value="1"/>
</dbReference>
<protein>
    <submittedName>
        <fullName evidence="3">Pyridine nucleotide-disulfide oxidoreductase</fullName>
    </submittedName>
</protein>